<dbReference type="PANTHER" id="PTHR30055:SF151">
    <property type="entry name" value="TRANSCRIPTIONAL REGULATORY PROTEIN"/>
    <property type="match status" value="1"/>
</dbReference>
<dbReference type="OrthoDB" id="2570341at2"/>
<dbReference type="RefSeq" id="WP_121160178.1">
    <property type="nucleotide sequence ID" value="NZ_RBKT01000001.1"/>
</dbReference>
<keyword evidence="3" id="KW-0804">Transcription</keyword>
<dbReference type="PROSITE" id="PS50977">
    <property type="entry name" value="HTH_TETR_2"/>
    <property type="match status" value="1"/>
</dbReference>
<dbReference type="GO" id="GO:0045892">
    <property type="term" value="P:negative regulation of DNA-templated transcription"/>
    <property type="evidence" value="ECO:0007669"/>
    <property type="project" value="InterPro"/>
</dbReference>
<sequence>MTTEYTGGGDPARSIALLWRGPEKPAPRSGLTVDRIVDTAIELADADGLAALSMRKLAERLGVGVMSLYTYVPSKAELVDVMLDTVLGRMARPDQGTLDWRGRLEQIARENLATYQRHPWMLEMAVQRPPMGPHLIAKYDYELRALTDIGLTEVEMDSVLTLLLGYVAGAARGAVEAALVERRTGMTDEQWWAAQAPLLEQVLDPDSYPVASAVGSAAGEANQGTYEPTRAFEFGLERVLDGIEVFVRRTNPSAGGTGVH</sequence>
<evidence type="ECO:0000313" key="7">
    <source>
        <dbReference type="Proteomes" id="UP000277671"/>
    </source>
</evidence>
<proteinExistence type="predicted"/>
<dbReference type="SUPFAM" id="SSF48498">
    <property type="entry name" value="Tetracyclin repressor-like, C-terminal domain"/>
    <property type="match status" value="1"/>
</dbReference>
<evidence type="ECO:0000256" key="1">
    <source>
        <dbReference type="ARBA" id="ARBA00023015"/>
    </source>
</evidence>
<dbReference type="EMBL" id="RBKT01000001">
    <property type="protein sequence ID" value="RKR92132.1"/>
    <property type="molecule type" value="Genomic_DNA"/>
</dbReference>
<evidence type="ECO:0000256" key="4">
    <source>
        <dbReference type="PROSITE-ProRule" id="PRU00335"/>
    </source>
</evidence>
<feature type="domain" description="HTH tetR-type" evidence="5">
    <location>
        <begin position="30"/>
        <end position="90"/>
    </location>
</feature>
<dbReference type="Proteomes" id="UP000277671">
    <property type="component" value="Unassembled WGS sequence"/>
</dbReference>
<dbReference type="InterPro" id="IPR009057">
    <property type="entry name" value="Homeodomain-like_sf"/>
</dbReference>
<name>A0A495JV00_9ACTN</name>
<dbReference type="GO" id="GO:0000976">
    <property type="term" value="F:transcription cis-regulatory region binding"/>
    <property type="evidence" value="ECO:0007669"/>
    <property type="project" value="TreeGrafter"/>
</dbReference>
<dbReference type="InterPro" id="IPR004111">
    <property type="entry name" value="Repressor_TetR_C"/>
</dbReference>
<reference evidence="6 7" key="1">
    <citation type="submission" date="2018-10" db="EMBL/GenBank/DDBJ databases">
        <title>Sequencing the genomes of 1000 actinobacteria strains.</title>
        <authorList>
            <person name="Klenk H.-P."/>
        </authorList>
    </citation>
    <scope>NUCLEOTIDE SEQUENCE [LARGE SCALE GENOMIC DNA]</scope>
    <source>
        <strain evidence="6 7">DSM 45175</strain>
    </source>
</reference>
<keyword evidence="1" id="KW-0805">Transcription regulation</keyword>
<dbReference type="Pfam" id="PF02909">
    <property type="entry name" value="TetR_C_1"/>
    <property type="match status" value="1"/>
</dbReference>
<feature type="DNA-binding region" description="H-T-H motif" evidence="4">
    <location>
        <begin position="53"/>
        <end position="72"/>
    </location>
</feature>
<dbReference type="PANTHER" id="PTHR30055">
    <property type="entry name" value="HTH-TYPE TRANSCRIPTIONAL REGULATOR RUTR"/>
    <property type="match status" value="1"/>
</dbReference>
<dbReference type="InterPro" id="IPR050109">
    <property type="entry name" value="HTH-type_TetR-like_transc_reg"/>
</dbReference>
<evidence type="ECO:0000256" key="2">
    <source>
        <dbReference type="ARBA" id="ARBA00023125"/>
    </source>
</evidence>
<gene>
    <name evidence="6" type="ORF">BDK92_6565</name>
</gene>
<dbReference type="Gene3D" id="1.10.10.60">
    <property type="entry name" value="Homeodomain-like"/>
    <property type="match status" value="1"/>
</dbReference>
<dbReference type="InterPro" id="IPR001647">
    <property type="entry name" value="HTH_TetR"/>
</dbReference>
<dbReference type="SUPFAM" id="SSF46689">
    <property type="entry name" value="Homeodomain-like"/>
    <property type="match status" value="1"/>
</dbReference>
<evidence type="ECO:0000313" key="6">
    <source>
        <dbReference type="EMBL" id="RKR92132.1"/>
    </source>
</evidence>
<keyword evidence="7" id="KW-1185">Reference proteome</keyword>
<evidence type="ECO:0000256" key="3">
    <source>
        <dbReference type="ARBA" id="ARBA00023163"/>
    </source>
</evidence>
<dbReference type="InterPro" id="IPR036271">
    <property type="entry name" value="Tet_transcr_reg_TetR-rel_C_sf"/>
</dbReference>
<protein>
    <submittedName>
        <fullName evidence="6">TetR family transcriptional regulator</fullName>
    </submittedName>
</protein>
<evidence type="ECO:0000259" key="5">
    <source>
        <dbReference type="PROSITE" id="PS50977"/>
    </source>
</evidence>
<dbReference type="Pfam" id="PF00440">
    <property type="entry name" value="TetR_N"/>
    <property type="match status" value="1"/>
</dbReference>
<comment type="caution">
    <text evidence="6">The sequence shown here is derived from an EMBL/GenBank/DDBJ whole genome shotgun (WGS) entry which is preliminary data.</text>
</comment>
<organism evidence="6 7">
    <name type="scientific">Micromonospora pisi</name>
    <dbReference type="NCBI Taxonomy" id="589240"/>
    <lineage>
        <taxon>Bacteria</taxon>
        <taxon>Bacillati</taxon>
        <taxon>Actinomycetota</taxon>
        <taxon>Actinomycetes</taxon>
        <taxon>Micromonosporales</taxon>
        <taxon>Micromonosporaceae</taxon>
        <taxon>Micromonospora</taxon>
    </lineage>
</organism>
<dbReference type="Gene3D" id="1.10.357.10">
    <property type="entry name" value="Tetracycline Repressor, domain 2"/>
    <property type="match status" value="1"/>
</dbReference>
<dbReference type="GO" id="GO:0003700">
    <property type="term" value="F:DNA-binding transcription factor activity"/>
    <property type="evidence" value="ECO:0007669"/>
    <property type="project" value="TreeGrafter"/>
</dbReference>
<dbReference type="AlphaFoldDB" id="A0A495JV00"/>
<keyword evidence="2 4" id="KW-0238">DNA-binding</keyword>
<accession>A0A495JV00</accession>